<keyword evidence="1" id="KW-0732">Signal</keyword>
<name>A0ABW1Z4N4_9BACT</name>
<feature type="signal peptide" evidence="1">
    <location>
        <begin position="1"/>
        <end position="19"/>
    </location>
</feature>
<evidence type="ECO:0000313" key="2">
    <source>
        <dbReference type="EMBL" id="MFC6644352.1"/>
    </source>
</evidence>
<sequence length="123" mass="13605">MRTLVAVAVLAVSSLAASAQTNPRHTGKWWLEKSNTYRSAYINGYQSGWHRGLGKDTPLKPFGAQAVTDGLDKFYGDFKNRIILLDDAITYVTDELTGTPKEKLEAELLGFRNKAAKLGTEEE</sequence>
<gene>
    <name evidence="2" type="ORF">ACFQBQ_01835</name>
</gene>
<dbReference type="EMBL" id="JBHSWI010000001">
    <property type="protein sequence ID" value="MFC6644352.1"/>
    <property type="molecule type" value="Genomic_DNA"/>
</dbReference>
<organism evidence="2 3">
    <name type="scientific">Granulicella cerasi</name>
    <dbReference type="NCBI Taxonomy" id="741063"/>
    <lineage>
        <taxon>Bacteria</taxon>
        <taxon>Pseudomonadati</taxon>
        <taxon>Acidobacteriota</taxon>
        <taxon>Terriglobia</taxon>
        <taxon>Terriglobales</taxon>
        <taxon>Acidobacteriaceae</taxon>
        <taxon>Granulicella</taxon>
    </lineage>
</organism>
<feature type="chain" id="PRO_5047422210" evidence="1">
    <location>
        <begin position="20"/>
        <end position="123"/>
    </location>
</feature>
<keyword evidence="3" id="KW-1185">Reference proteome</keyword>
<dbReference type="RefSeq" id="WP_263372287.1">
    <property type="nucleotide sequence ID" value="NZ_JAGSYD010000004.1"/>
</dbReference>
<comment type="caution">
    <text evidence="2">The sequence shown here is derived from an EMBL/GenBank/DDBJ whole genome shotgun (WGS) entry which is preliminary data.</text>
</comment>
<dbReference type="Proteomes" id="UP001596391">
    <property type="component" value="Unassembled WGS sequence"/>
</dbReference>
<reference evidence="3" key="1">
    <citation type="journal article" date="2019" name="Int. J. Syst. Evol. Microbiol.">
        <title>The Global Catalogue of Microorganisms (GCM) 10K type strain sequencing project: providing services to taxonomists for standard genome sequencing and annotation.</title>
        <authorList>
            <consortium name="The Broad Institute Genomics Platform"/>
            <consortium name="The Broad Institute Genome Sequencing Center for Infectious Disease"/>
            <person name="Wu L."/>
            <person name="Ma J."/>
        </authorList>
    </citation>
    <scope>NUCLEOTIDE SEQUENCE [LARGE SCALE GENOMIC DNA]</scope>
    <source>
        <strain evidence="3">CGMCC 1.16026</strain>
    </source>
</reference>
<evidence type="ECO:0000256" key="1">
    <source>
        <dbReference type="SAM" id="SignalP"/>
    </source>
</evidence>
<protein>
    <submittedName>
        <fullName evidence="2">Uncharacterized protein</fullName>
    </submittedName>
</protein>
<evidence type="ECO:0000313" key="3">
    <source>
        <dbReference type="Proteomes" id="UP001596391"/>
    </source>
</evidence>
<proteinExistence type="predicted"/>
<accession>A0ABW1Z4N4</accession>